<dbReference type="SUPFAM" id="SSF53383">
    <property type="entry name" value="PLP-dependent transferases"/>
    <property type="match status" value="1"/>
</dbReference>
<dbReference type="Pfam" id="PF00266">
    <property type="entry name" value="Aminotran_5"/>
    <property type="match status" value="1"/>
</dbReference>
<evidence type="ECO:0000256" key="1">
    <source>
        <dbReference type="ARBA" id="ARBA00001933"/>
    </source>
</evidence>
<dbReference type="PANTHER" id="PTHR21152">
    <property type="entry name" value="AMINOTRANSFERASE CLASS V"/>
    <property type="match status" value="1"/>
</dbReference>
<accession>G4CEQ4</accession>
<proteinExistence type="predicted"/>
<keyword evidence="5" id="KW-0808">Transferase</keyword>
<evidence type="ECO:0000256" key="3">
    <source>
        <dbReference type="SAM" id="MobiDB-lite"/>
    </source>
</evidence>
<comment type="cofactor">
    <cofactor evidence="1">
        <name>pyridoxal 5'-phosphate</name>
        <dbReference type="ChEBI" id="CHEBI:597326"/>
    </cofactor>
</comment>
<dbReference type="Gene3D" id="3.90.1150.10">
    <property type="entry name" value="Aspartate Aminotransferase, domain 1"/>
    <property type="match status" value="1"/>
</dbReference>
<dbReference type="PANTHER" id="PTHR21152:SF40">
    <property type="entry name" value="ALANINE--GLYOXYLATE AMINOTRANSFERASE"/>
    <property type="match status" value="1"/>
</dbReference>
<dbReference type="Gene3D" id="3.40.640.10">
    <property type="entry name" value="Type I PLP-dependent aspartate aminotransferase-like (Major domain)"/>
    <property type="match status" value="1"/>
</dbReference>
<feature type="region of interest" description="Disordered" evidence="3">
    <location>
        <begin position="290"/>
        <end position="317"/>
    </location>
</feature>
<comment type="caution">
    <text evidence="5">The sequence shown here is derived from an EMBL/GenBank/DDBJ whole genome shotgun (WGS) entry which is preliminary data.</text>
</comment>
<keyword evidence="5" id="KW-0032">Aminotransferase</keyword>
<sequence>MDFQVVDQAGMPQAGGGQRHQGFVADMGYLKGVGVAYFHIIHLPALLLQALYSLLFQRGVIAFAGGHGGGNGLQLTVELGGGLPLFGAEVLVAAGEGEAVFGAAGVHRHDFHRHIEVGGHAANDGQLLVVFFAEAGHIGLDDVEEFGHHGGHAAEVAGAEGAAQLVLQMGRLHIVLLADVGIQFRFVGREHHRHAGAGQLFRVLRQGARIAVEIFALAELQAVDENAHHHMVGTAGGFAHQGQMAFVQIAHGGHKGYVGNLFAPFAQLVNGMQDAHGKNSRKLMLQRSISAQGRADKGGRRPCILPGNRPQWPNSDDLPNKERVMPALLPHPDADGLLEYSVVYTDRAVNHMSQQFQTALRELAAGLKEVYAAQAAVVVPGSGTAGMEAVARQLARGKRCLIVRNGFFSFRWTQILEKGALAAESRVLAARPTAAGKAQPFAPAPIEEVEAAIAEFRPEIVFAPHVETASGMMLPDDYLRRLSRAAHEVGALLVVDCIASGCMWLDMRDLGIDVLLSAPQKGWSSPPCAGLVMLSAEGVAAVENSESDSFDLDLKKWLNIMQAFENGGHAYHATMPTDGLIRLRDTLQEARGVGFAELKAAQAELGRQVRAMLAEKGFASVAAPGFEAPGVVVCYTDRADIQSGKAFVEQGVQIAAGVPLQCGESDFQTFRIGLFGLDKLQNIPRTVALLAEAVDKVQQGAA</sequence>
<dbReference type="InterPro" id="IPR000192">
    <property type="entry name" value="Aminotrans_V_dom"/>
</dbReference>
<evidence type="ECO:0000259" key="4">
    <source>
        <dbReference type="Pfam" id="PF00266"/>
    </source>
</evidence>
<dbReference type="PATRIC" id="fig|1032488.3.peg.85"/>
<dbReference type="InterPro" id="IPR015421">
    <property type="entry name" value="PyrdxlP-dep_Trfase_major"/>
</dbReference>
<dbReference type="AlphaFoldDB" id="G4CEQ4"/>
<dbReference type="GO" id="GO:0019265">
    <property type="term" value="P:glycine biosynthetic process, by transamination of glyoxylate"/>
    <property type="evidence" value="ECO:0007669"/>
    <property type="project" value="TreeGrafter"/>
</dbReference>
<evidence type="ECO:0000256" key="2">
    <source>
        <dbReference type="ARBA" id="ARBA00022898"/>
    </source>
</evidence>
<dbReference type="InterPro" id="IPR015422">
    <property type="entry name" value="PyrdxlP-dep_Trfase_small"/>
</dbReference>
<dbReference type="GO" id="GO:0008453">
    <property type="term" value="F:alanine-glyoxylate transaminase activity"/>
    <property type="evidence" value="ECO:0007669"/>
    <property type="project" value="TreeGrafter"/>
</dbReference>
<dbReference type="EMBL" id="AGAY01000004">
    <property type="protein sequence ID" value="EGY53639.1"/>
    <property type="molecule type" value="Genomic_DNA"/>
</dbReference>
<dbReference type="Proteomes" id="UP000003019">
    <property type="component" value="Unassembled WGS sequence"/>
</dbReference>
<gene>
    <name evidence="5" type="ORF">HMPREF9371_0093</name>
</gene>
<evidence type="ECO:0000313" key="6">
    <source>
        <dbReference type="Proteomes" id="UP000003019"/>
    </source>
</evidence>
<evidence type="ECO:0000313" key="5">
    <source>
        <dbReference type="EMBL" id="EGY53639.1"/>
    </source>
</evidence>
<keyword evidence="6" id="KW-1185">Reference proteome</keyword>
<reference evidence="5 6" key="1">
    <citation type="submission" date="2011-05" db="EMBL/GenBank/DDBJ databases">
        <authorList>
            <person name="Muzny D."/>
            <person name="Qin X."/>
            <person name="Deng J."/>
            <person name="Jiang H."/>
            <person name="Liu Y."/>
            <person name="Qu J."/>
            <person name="Song X.-Z."/>
            <person name="Zhang L."/>
            <person name="Thornton R."/>
            <person name="Coyle M."/>
            <person name="Francisco L."/>
            <person name="Jackson L."/>
            <person name="Javaid M."/>
            <person name="Korchina V."/>
            <person name="Kovar C."/>
            <person name="Mata R."/>
            <person name="Mathew T."/>
            <person name="Ngo R."/>
            <person name="Nguyen L."/>
            <person name="Nguyen N."/>
            <person name="Okwuonu G."/>
            <person name="Ongeri F."/>
            <person name="Pham C."/>
            <person name="Simmons D."/>
            <person name="Wilczek-Boney K."/>
            <person name="Hale W."/>
            <person name="Jakkamsetti A."/>
            <person name="Pham P."/>
            <person name="Ruth R."/>
            <person name="San Lucas F."/>
            <person name="Warren J."/>
            <person name="Zhang J."/>
            <person name="Zhao Z."/>
            <person name="Zhou C."/>
            <person name="Zhu D."/>
            <person name="Lee S."/>
            <person name="Bess C."/>
            <person name="Blankenburg K."/>
            <person name="Forbes L."/>
            <person name="Fu Q."/>
            <person name="Gubbala S."/>
            <person name="Hirani K."/>
            <person name="Jayaseelan J.C."/>
            <person name="Lara F."/>
            <person name="Munidasa M."/>
            <person name="Palculict T."/>
            <person name="Patil S."/>
            <person name="Pu L.-L."/>
            <person name="Saada N."/>
            <person name="Tang L."/>
            <person name="Weissenberger G."/>
            <person name="Zhu Y."/>
            <person name="Hemphill L."/>
            <person name="Shang Y."/>
            <person name="Youmans B."/>
            <person name="Ayvaz T."/>
            <person name="Ross M."/>
            <person name="Santibanez J."/>
            <person name="Aqrawi P."/>
            <person name="Gross S."/>
            <person name="Joshi V."/>
            <person name="Fowler G."/>
            <person name="Nazareth L."/>
            <person name="Reid J."/>
            <person name="Worley K."/>
            <person name="Petrosino J."/>
            <person name="Highlander S."/>
            <person name="Gibbs R."/>
        </authorList>
    </citation>
    <scope>NUCLEOTIDE SEQUENCE [LARGE SCALE GENOMIC DNA]</scope>
    <source>
        <strain evidence="5 6">871</strain>
    </source>
</reference>
<name>G4CEQ4_9NEIS</name>
<keyword evidence="2" id="KW-0663">Pyridoxal phosphate</keyword>
<feature type="domain" description="Aminotransferase class V" evidence="4">
    <location>
        <begin position="345"/>
        <end position="657"/>
    </location>
</feature>
<dbReference type="STRING" id="1032488.HMPREF9371_0093"/>
<dbReference type="GO" id="GO:0004760">
    <property type="term" value="F:L-serine-pyruvate transaminase activity"/>
    <property type="evidence" value="ECO:0007669"/>
    <property type="project" value="TreeGrafter"/>
</dbReference>
<dbReference type="InterPro" id="IPR015424">
    <property type="entry name" value="PyrdxlP-dep_Trfase"/>
</dbReference>
<dbReference type="HOGENOM" id="CLU_392710_0_0_4"/>
<protein>
    <submittedName>
        <fullName evidence="5">Aminotransferase</fullName>
    </submittedName>
</protein>
<organism evidence="5 6">
    <name type="scientific">Neisseria shayeganii 871</name>
    <dbReference type="NCBI Taxonomy" id="1032488"/>
    <lineage>
        <taxon>Bacteria</taxon>
        <taxon>Pseudomonadati</taxon>
        <taxon>Pseudomonadota</taxon>
        <taxon>Betaproteobacteria</taxon>
        <taxon>Neisseriales</taxon>
        <taxon>Neisseriaceae</taxon>
        <taxon>Neisseria</taxon>
    </lineage>
</organism>